<comment type="similarity">
    <text evidence="1">Belongs to the PrpF family.</text>
</comment>
<protein>
    <submittedName>
        <fullName evidence="3">3-methylitaconate isomerase</fullName>
    </submittedName>
</protein>
<dbReference type="GO" id="GO:0016853">
    <property type="term" value="F:isomerase activity"/>
    <property type="evidence" value="ECO:0007669"/>
    <property type="project" value="UniProtKB-KW"/>
</dbReference>
<evidence type="ECO:0000313" key="4">
    <source>
        <dbReference type="Proteomes" id="UP000027980"/>
    </source>
</evidence>
<evidence type="ECO:0000256" key="1">
    <source>
        <dbReference type="ARBA" id="ARBA00007673"/>
    </source>
</evidence>
<dbReference type="KEGG" id="tap:GZ22_05520"/>
<dbReference type="Gene3D" id="3.10.310.10">
    <property type="entry name" value="Diaminopimelate Epimerase, Chain A, domain 1"/>
    <property type="match status" value="2"/>
</dbReference>
<sequence length="376" mass="40338">MEKIRVVYMRGGTSKGVFLHETDMPAEKENWTPFLLDLMGSPDKRQIDGLGGANSLTSKAAIIRKAEQDKDFDVYYTFAQVSITDETVDMNGNCGNISSAVGPFAIQEGLVPATDPITTVRIWNTNTQKLILAEVAVKDGDVQITGSTAIPGVPGYGSEIALTFCHAEGSVTGELLPTGNVTDVLETSFGSIVCSIVDAANPLAFIEAADLGLEETILPDAFTEDDLERCEEIRAAAAELCGFATRDKATKMSPAVPKLTLIGKAKAFTDTNENIYSTQDMDIHVRMLSMQRPHEALAITGAICTTAACAIPGTLPHTLARKTTGSLRIAHPSGITETAYASLSEIKVIRTARRILEGTAYVKQNYNFEEVIAAKN</sequence>
<dbReference type="GeneID" id="34221516"/>
<dbReference type="InterPro" id="IPR007400">
    <property type="entry name" value="PrpF-like"/>
</dbReference>
<dbReference type="SUPFAM" id="SSF54506">
    <property type="entry name" value="Diaminopimelate epimerase-like"/>
    <property type="match status" value="2"/>
</dbReference>
<dbReference type="EMBL" id="CP008876">
    <property type="protein sequence ID" value="AIF66139.1"/>
    <property type="molecule type" value="Genomic_DNA"/>
</dbReference>
<gene>
    <name evidence="3" type="ORF">GZ22_05520</name>
</gene>
<dbReference type="OrthoDB" id="9779763at2"/>
<keyword evidence="2 3" id="KW-0413">Isomerase</keyword>
<dbReference type="Proteomes" id="UP000027980">
    <property type="component" value="Chromosome"/>
</dbReference>
<dbReference type="Pfam" id="PF04303">
    <property type="entry name" value="PrpF"/>
    <property type="match status" value="1"/>
</dbReference>
<accession>A0A075LIA5</accession>
<dbReference type="RefSeq" id="WP_038559533.1">
    <property type="nucleotide sequence ID" value="NZ_CP008876.1"/>
</dbReference>
<evidence type="ECO:0000313" key="3">
    <source>
        <dbReference type="EMBL" id="AIF66139.1"/>
    </source>
</evidence>
<dbReference type="HOGENOM" id="CLU_026443_2_0_9"/>
<dbReference type="AlphaFoldDB" id="A0A075LIA5"/>
<dbReference type="PANTHER" id="PTHR43709:SF2">
    <property type="entry name" value="DUF453 DOMAIN PROTEIN (AFU_ORTHOLOGUE AFUA_6G00360)"/>
    <property type="match status" value="1"/>
</dbReference>
<evidence type="ECO:0000256" key="2">
    <source>
        <dbReference type="ARBA" id="ARBA00023235"/>
    </source>
</evidence>
<organism evidence="3 4">
    <name type="scientific">Terribacillus saccharophilus</name>
    <dbReference type="NCBI Taxonomy" id="361277"/>
    <lineage>
        <taxon>Bacteria</taxon>
        <taxon>Bacillati</taxon>
        <taxon>Bacillota</taxon>
        <taxon>Bacilli</taxon>
        <taxon>Bacillales</taxon>
        <taxon>Bacillaceae</taxon>
        <taxon>Terribacillus</taxon>
    </lineage>
</organism>
<name>A0A075LIA5_9BACI</name>
<dbReference type="PANTHER" id="PTHR43709">
    <property type="entry name" value="ACONITATE ISOMERASE-RELATED"/>
    <property type="match status" value="1"/>
</dbReference>
<reference evidence="3 4" key="1">
    <citation type="submission" date="2014-07" db="EMBL/GenBank/DDBJ databases">
        <title>Complete genome sequence of a moderately halophilic bacterium Terribacillus aidingensis MP602, isolated from Cryptomeria fortunei in Tianmu mountain in China.</title>
        <authorList>
            <person name="Wang Y."/>
            <person name="Lu P."/>
            <person name="Zhang L."/>
        </authorList>
    </citation>
    <scope>NUCLEOTIDE SEQUENCE [LARGE SCALE GENOMIC DNA]</scope>
    <source>
        <strain evidence="3 4">MP602</strain>
    </source>
</reference>
<proteinExistence type="inferred from homology"/>